<dbReference type="AlphaFoldDB" id="A0A0P6XT36"/>
<dbReference type="EMBL" id="LGCL01000009">
    <property type="protein sequence ID" value="KPL79796.1"/>
    <property type="molecule type" value="Genomic_DNA"/>
</dbReference>
<dbReference type="GO" id="GO:0046872">
    <property type="term" value="F:metal ion binding"/>
    <property type="evidence" value="ECO:0007669"/>
    <property type="project" value="InterPro"/>
</dbReference>
<protein>
    <submittedName>
        <fullName evidence="1">Copper-sensing transcriptional repressor CsoR family protein</fullName>
    </submittedName>
</protein>
<dbReference type="Proteomes" id="UP000050417">
    <property type="component" value="Unassembled WGS sequence"/>
</dbReference>
<dbReference type="RefSeq" id="WP_075061327.1">
    <property type="nucleotide sequence ID" value="NZ_LGCL01000009.1"/>
</dbReference>
<dbReference type="InterPro" id="IPR003735">
    <property type="entry name" value="Metal_Tscrpt_repr"/>
</dbReference>
<dbReference type="CDD" id="cd10151">
    <property type="entry name" value="TthCsoR-like_DUF156"/>
    <property type="match status" value="1"/>
</dbReference>
<keyword evidence="2" id="KW-1185">Reference proteome</keyword>
<reference evidence="1 2" key="1">
    <citation type="submission" date="2015-07" db="EMBL/GenBank/DDBJ databases">
        <title>Genome sequence of Ornatilinea apprima DSM 23815.</title>
        <authorList>
            <person name="Hemp J."/>
            <person name="Ward L.M."/>
            <person name="Pace L.A."/>
            <person name="Fischer W.W."/>
        </authorList>
    </citation>
    <scope>NUCLEOTIDE SEQUENCE [LARGE SCALE GENOMIC DNA]</scope>
    <source>
        <strain evidence="1 2">P3M-1</strain>
    </source>
</reference>
<accession>A0A0P6XT36</accession>
<dbReference type="InterPro" id="IPR038390">
    <property type="entry name" value="Metal_Tscrpt_repr_sf"/>
</dbReference>
<name>A0A0P6XT36_9CHLR</name>
<evidence type="ECO:0000313" key="1">
    <source>
        <dbReference type="EMBL" id="KPL79796.1"/>
    </source>
</evidence>
<dbReference type="Gene3D" id="1.20.58.1000">
    <property type="entry name" value="Metal-sensitive repressor, helix protomer"/>
    <property type="match status" value="1"/>
</dbReference>
<evidence type="ECO:0000313" key="2">
    <source>
        <dbReference type="Proteomes" id="UP000050417"/>
    </source>
</evidence>
<dbReference type="PANTHER" id="PTHR33677:SF3">
    <property type="entry name" value="COPPER-SENSING TRANSCRIPTIONAL REPRESSOR RICR"/>
    <property type="match status" value="1"/>
</dbReference>
<dbReference type="PATRIC" id="fig|1134406.4.peg.2762"/>
<comment type="caution">
    <text evidence="1">The sequence shown here is derived from an EMBL/GenBank/DDBJ whole genome shotgun (WGS) entry which is preliminary data.</text>
</comment>
<dbReference type="GO" id="GO:0045892">
    <property type="term" value="P:negative regulation of DNA-templated transcription"/>
    <property type="evidence" value="ECO:0007669"/>
    <property type="project" value="UniProtKB-ARBA"/>
</dbReference>
<gene>
    <name evidence="1" type="ORF">ADN00_02200</name>
</gene>
<dbReference type="PANTHER" id="PTHR33677">
    <property type="entry name" value="TRANSCRIPTIONAL REPRESSOR FRMR-RELATED"/>
    <property type="match status" value="1"/>
</dbReference>
<dbReference type="OrthoDB" id="9811244at2"/>
<dbReference type="STRING" id="1134406.ADN00_02200"/>
<sequence length="90" mass="10269">MHQKDTVVRRLKTIEGHIRGISRMVEEDTYCVDVLNQINAVQASLNKISNLILDDHLRHCLTTAVRGDNPEDTERVLKEITQLFEAATKV</sequence>
<dbReference type="Pfam" id="PF02583">
    <property type="entry name" value="Trns_repr_metal"/>
    <property type="match status" value="1"/>
</dbReference>
<dbReference type="GO" id="GO:0003677">
    <property type="term" value="F:DNA binding"/>
    <property type="evidence" value="ECO:0007669"/>
    <property type="project" value="InterPro"/>
</dbReference>
<organism evidence="1 2">
    <name type="scientific">Ornatilinea apprima</name>
    <dbReference type="NCBI Taxonomy" id="1134406"/>
    <lineage>
        <taxon>Bacteria</taxon>
        <taxon>Bacillati</taxon>
        <taxon>Chloroflexota</taxon>
        <taxon>Anaerolineae</taxon>
        <taxon>Anaerolineales</taxon>
        <taxon>Anaerolineaceae</taxon>
        <taxon>Ornatilinea</taxon>
    </lineage>
</organism>
<proteinExistence type="predicted"/>